<feature type="transmembrane region" description="Helical" evidence="6">
    <location>
        <begin position="495"/>
        <end position="515"/>
    </location>
</feature>
<keyword evidence="5 6" id="KW-0472">Membrane</keyword>
<keyword evidence="2" id="KW-1003">Cell membrane</keyword>
<proteinExistence type="predicted"/>
<evidence type="ECO:0000256" key="6">
    <source>
        <dbReference type="SAM" id="Phobius"/>
    </source>
</evidence>
<feature type="transmembrane region" description="Helical" evidence="6">
    <location>
        <begin position="12"/>
        <end position="30"/>
    </location>
</feature>
<dbReference type="EMBL" id="DVMO01000120">
    <property type="protein sequence ID" value="HIU28300.1"/>
    <property type="molecule type" value="Genomic_DNA"/>
</dbReference>
<evidence type="ECO:0000256" key="4">
    <source>
        <dbReference type="ARBA" id="ARBA00022989"/>
    </source>
</evidence>
<dbReference type="InterPro" id="IPR051679">
    <property type="entry name" value="DASS-Related_Transporters"/>
</dbReference>
<comment type="subcellular location">
    <subcellularLocation>
        <location evidence="1">Cell membrane</location>
        <topology evidence="1">Multi-pass membrane protein</topology>
    </subcellularLocation>
</comment>
<comment type="caution">
    <text evidence="7">The sequence shown here is derived from an EMBL/GenBank/DDBJ whole genome shotgun (WGS) entry which is preliminary data.</text>
</comment>
<organism evidence="7 8">
    <name type="scientific">Candidatus Fimisoma avicola</name>
    <dbReference type="NCBI Taxonomy" id="2840826"/>
    <lineage>
        <taxon>Bacteria</taxon>
        <taxon>Bacillati</taxon>
        <taxon>Bacillota</taxon>
        <taxon>Clostridia</taxon>
        <taxon>Eubacteriales</taxon>
        <taxon>Candidatus Fimisoma</taxon>
    </lineage>
</organism>
<feature type="transmembrane region" description="Helical" evidence="6">
    <location>
        <begin position="320"/>
        <end position="341"/>
    </location>
</feature>
<feature type="transmembrane region" description="Helical" evidence="6">
    <location>
        <begin position="176"/>
        <end position="193"/>
    </location>
</feature>
<feature type="transmembrane region" description="Helical" evidence="6">
    <location>
        <begin position="424"/>
        <end position="445"/>
    </location>
</feature>
<evidence type="ECO:0000256" key="1">
    <source>
        <dbReference type="ARBA" id="ARBA00004651"/>
    </source>
</evidence>
<dbReference type="AlphaFoldDB" id="A0A9D1I7B0"/>
<reference evidence="7" key="1">
    <citation type="submission" date="2020-10" db="EMBL/GenBank/DDBJ databases">
        <authorList>
            <person name="Gilroy R."/>
        </authorList>
    </citation>
    <scope>NUCLEOTIDE SEQUENCE</scope>
    <source>
        <strain evidence="7">11300</strain>
    </source>
</reference>
<feature type="transmembrane region" description="Helical" evidence="6">
    <location>
        <begin position="120"/>
        <end position="139"/>
    </location>
</feature>
<dbReference type="InterPro" id="IPR018385">
    <property type="entry name" value="C4_dicarb_anaerob_car-like"/>
</dbReference>
<evidence type="ECO:0000256" key="2">
    <source>
        <dbReference type="ARBA" id="ARBA00022475"/>
    </source>
</evidence>
<feature type="transmembrane region" description="Helical" evidence="6">
    <location>
        <begin position="398"/>
        <end position="418"/>
    </location>
</feature>
<gene>
    <name evidence="7" type="ORF">IAD16_07975</name>
</gene>
<protein>
    <submittedName>
        <fullName evidence="7">YfcC family protein</fullName>
    </submittedName>
</protein>
<keyword evidence="4 6" id="KW-1133">Transmembrane helix</keyword>
<dbReference type="PANTHER" id="PTHR43652:SF6">
    <property type="entry name" value="ARGININE REPRESSOR"/>
    <property type="match status" value="1"/>
</dbReference>
<feature type="transmembrane region" description="Helical" evidence="6">
    <location>
        <begin position="145"/>
        <end position="169"/>
    </location>
</feature>
<feature type="transmembrane region" description="Helical" evidence="6">
    <location>
        <begin position="452"/>
        <end position="470"/>
    </location>
</feature>
<evidence type="ECO:0000256" key="3">
    <source>
        <dbReference type="ARBA" id="ARBA00022692"/>
    </source>
</evidence>
<dbReference type="Proteomes" id="UP000824091">
    <property type="component" value="Unassembled WGS sequence"/>
</dbReference>
<feature type="transmembrane region" description="Helical" evidence="6">
    <location>
        <begin position="261"/>
        <end position="280"/>
    </location>
</feature>
<dbReference type="GO" id="GO:0005886">
    <property type="term" value="C:plasma membrane"/>
    <property type="evidence" value="ECO:0007669"/>
    <property type="project" value="UniProtKB-SubCell"/>
</dbReference>
<feature type="transmembrane region" description="Helical" evidence="6">
    <location>
        <begin position="199"/>
        <end position="222"/>
    </location>
</feature>
<evidence type="ECO:0000256" key="5">
    <source>
        <dbReference type="ARBA" id="ARBA00023136"/>
    </source>
</evidence>
<sequence length="516" mass="54218">MAKKRAFKMPSAVTIVMIFLAVVAVLTWFVPTSAVVTDGDGTSRIIYNAAIDGEGNIIENAGTDPVGIWEYFTAPIQGFADAAEIATSILVSGGMIALLNHTGTMDAGIGVLLKRFSGNTLIIILMAVFALMGSVYGAWEELPAYAVIVIPLFVSAGYDAVTGMMVILIGATVGNMASIVNPYSIGAAVAAIGNPDLSLGSGILLRMILFAVMLAVGILMVLRYASKVKKAPESSLAKGAENALNIKENVGVTPMTKRRKWSLAVFILVILLCVMGYIPWDSIPAGSGTASDYVNGLQNAVMDSFIGQLLGADKFTEFGGWYFIEFSVIWFIGAVAIGLINKMPEGEFVNVFTGGAKDLVGVVFVLSASRGISMFMGSSESGMSITFIYWIQKMLAGVPLWAFVMAGFAAYFGIGLFLQSTSGLAGITMPVFGAVAFALFSASAVGPAGGQTVLLSVFTCGINFVCGLYPESTNLGICEMAGLSYNMFFKQWLKILAPVLAAAVIIISAAPYIGIV</sequence>
<accession>A0A9D1I7B0</accession>
<name>A0A9D1I7B0_9FIRM</name>
<evidence type="ECO:0000313" key="7">
    <source>
        <dbReference type="EMBL" id="HIU28300.1"/>
    </source>
</evidence>
<dbReference type="Pfam" id="PF03606">
    <property type="entry name" value="DcuC"/>
    <property type="match status" value="1"/>
</dbReference>
<reference evidence="7" key="2">
    <citation type="journal article" date="2021" name="PeerJ">
        <title>Extensive microbial diversity within the chicken gut microbiome revealed by metagenomics and culture.</title>
        <authorList>
            <person name="Gilroy R."/>
            <person name="Ravi A."/>
            <person name="Getino M."/>
            <person name="Pursley I."/>
            <person name="Horton D.L."/>
            <person name="Alikhan N.F."/>
            <person name="Baker D."/>
            <person name="Gharbi K."/>
            <person name="Hall N."/>
            <person name="Watson M."/>
            <person name="Adriaenssens E.M."/>
            <person name="Foster-Nyarko E."/>
            <person name="Jarju S."/>
            <person name="Secka A."/>
            <person name="Antonio M."/>
            <person name="Oren A."/>
            <person name="Chaudhuri R.R."/>
            <person name="La Ragione R."/>
            <person name="Hildebrand F."/>
            <person name="Pallen M.J."/>
        </authorList>
    </citation>
    <scope>NUCLEOTIDE SEQUENCE</scope>
    <source>
        <strain evidence="7">11300</strain>
    </source>
</reference>
<evidence type="ECO:0000313" key="8">
    <source>
        <dbReference type="Proteomes" id="UP000824091"/>
    </source>
</evidence>
<keyword evidence="3 6" id="KW-0812">Transmembrane</keyword>
<dbReference type="PANTHER" id="PTHR43652">
    <property type="entry name" value="BASIC AMINO ACID ANTIPORTER YFCC-RELATED"/>
    <property type="match status" value="1"/>
</dbReference>
<feature type="transmembrane region" description="Helical" evidence="6">
    <location>
        <begin position="79"/>
        <end position="99"/>
    </location>
</feature>